<feature type="transmembrane region" description="Helical" evidence="1">
    <location>
        <begin position="460"/>
        <end position="480"/>
    </location>
</feature>
<accession>A0A1E3AWS2</accession>
<organism evidence="2 3">
    <name type="scientific">Eisenbergiella tayi</name>
    <dbReference type="NCBI Taxonomy" id="1432052"/>
    <lineage>
        <taxon>Bacteria</taxon>
        <taxon>Bacillati</taxon>
        <taxon>Bacillota</taxon>
        <taxon>Clostridia</taxon>
        <taxon>Lachnospirales</taxon>
        <taxon>Lachnospiraceae</taxon>
        <taxon>Eisenbergiella</taxon>
    </lineage>
</organism>
<dbReference type="Proteomes" id="UP000095003">
    <property type="component" value="Unassembled WGS sequence"/>
</dbReference>
<keyword evidence="1" id="KW-1133">Transmembrane helix</keyword>
<feature type="transmembrane region" description="Helical" evidence="1">
    <location>
        <begin position="12"/>
        <end position="31"/>
    </location>
</feature>
<evidence type="ECO:0008006" key="4">
    <source>
        <dbReference type="Google" id="ProtNLM"/>
    </source>
</evidence>
<feature type="transmembrane region" description="Helical" evidence="1">
    <location>
        <begin position="215"/>
        <end position="233"/>
    </location>
</feature>
<reference evidence="2 3" key="1">
    <citation type="submission" date="2016-07" db="EMBL/GenBank/DDBJ databases">
        <title>Characterization of isolates of Eisenbergiella tayi derived from blood cultures, using whole genome sequencing.</title>
        <authorList>
            <person name="Burdz T."/>
            <person name="Wiebe D."/>
            <person name="Huynh C."/>
            <person name="Bernard K."/>
        </authorList>
    </citation>
    <scope>NUCLEOTIDE SEQUENCE [LARGE SCALE GENOMIC DNA]</scope>
    <source>
        <strain evidence="2 3">NML 120489</strain>
    </source>
</reference>
<feature type="transmembrane region" description="Helical" evidence="1">
    <location>
        <begin position="427"/>
        <end position="448"/>
    </location>
</feature>
<feature type="transmembrane region" description="Helical" evidence="1">
    <location>
        <begin position="278"/>
        <end position="301"/>
    </location>
</feature>
<feature type="transmembrane region" description="Helical" evidence="1">
    <location>
        <begin position="93"/>
        <end position="111"/>
    </location>
</feature>
<dbReference type="AlphaFoldDB" id="A0A1E3AWS2"/>
<feature type="transmembrane region" description="Helical" evidence="1">
    <location>
        <begin position="379"/>
        <end position="396"/>
    </location>
</feature>
<dbReference type="RefSeq" id="WP_069155850.1">
    <property type="nucleotide sequence ID" value="NZ_DBGDOY010000047.1"/>
</dbReference>
<keyword evidence="1" id="KW-0812">Transmembrane</keyword>
<gene>
    <name evidence="2" type="ORF">BEH84_00860</name>
</gene>
<proteinExistence type="predicted"/>
<evidence type="ECO:0000313" key="3">
    <source>
        <dbReference type="Proteomes" id="UP000095003"/>
    </source>
</evidence>
<feature type="transmembrane region" description="Helical" evidence="1">
    <location>
        <begin position="147"/>
        <end position="163"/>
    </location>
</feature>
<feature type="transmembrane region" description="Helical" evidence="1">
    <location>
        <begin position="313"/>
        <end position="336"/>
    </location>
</feature>
<dbReference type="EMBL" id="MCGI01000001">
    <property type="protein sequence ID" value="ODM13145.1"/>
    <property type="molecule type" value="Genomic_DNA"/>
</dbReference>
<feature type="transmembrane region" description="Helical" evidence="1">
    <location>
        <begin position="348"/>
        <end position="367"/>
    </location>
</feature>
<name>A0A1E3AWS2_9FIRM</name>
<feature type="transmembrane region" description="Helical" evidence="1">
    <location>
        <begin position="192"/>
        <end position="208"/>
    </location>
</feature>
<feature type="transmembrane region" description="Helical" evidence="1">
    <location>
        <begin position="118"/>
        <end position="141"/>
    </location>
</feature>
<comment type="caution">
    <text evidence="2">The sequence shown here is derived from an EMBL/GenBank/DDBJ whole genome shotgun (WGS) entry which is preliminary data.</text>
</comment>
<evidence type="ECO:0000256" key="1">
    <source>
        <dbReference type="SAM" id="Phobius"/>
    </source>
</evidence>
<keyword evidence="1" id="KW-0472">Membrane</keyword>
<dbReference type="GeneID" id="93299371"/>
<sequence>MLLQLKKKYPNFVWNIFYSSGIFILIVMQVKNVAGPVIMPDEVGYWSAGAYIAGYDWSGIMYMSPYYGYGYGVFLGIVMSYISDPIILFKTAVVLNGLFMIAIYWITYGILTIIKTEWIGRFGGLISFTVTLYTFNIYYALNSEAEILQVMVYLFMCYLILQSCRTRKKFEIRMFFIPSLAVYLIACHQRNLGITAALIFCILLMLLSKKISLPSFLAFVVTMGAGFVIFLKMKEIVNENIFLVSNYTAEEAGKVNGALGIFTLKGLTSFIECISGRFFYLGCASFLLVYRGITVIIKDIILYIKKRRYKKNCFLLFEIFIGMTLFAEIAIGSLAFLGNEKRIDGFLYGRYSEHVLIPILLYGFISYRTFKNNTKVQTVCSIILLVLGIYMHYTYICHKTLETSTHSISAMIGMPILRNVNENNIQMIYSEGVAQFSLLISWFLSVFLASAQRRKQVGGIILTVFCWIVFGINALHIYFFDFTDYNRELYSFSGQVLETINKDTQVYYLIDKKKEEAEPTSSTWLMYRIQFFLPEMTINAIDVEEMEQQDYVLVYKNSSENNILSERGYTPLVEGEKMILYYGER</sequence>
<protein>
    <recommendedName>
        <fullName evidence="4">Glycosyltransferase RgtA/B/C/D-like domain-containing protein</fullName>
    </recommendedName>
</protein>
<evidence type="ECO:0000313" key="2">
    <source>
        <dbReference type="EMBL" id="ODM13145.1"/>
    </source>
</evidence>